<protein>
    <submittedName>
        <fullName evidence="2">VOC family protein</fullName>
    </submittedName>
</protein>
<comment type="caution">
    <text evidence="2">The sequence shown here is derived from an EMBL/GenBank/DDBJ whole genome shotgun (WGS) entry which is preliminary data.</text>
</comment>
<dbReference type="Proteomes" id="UP000460221">
    <property type="component" value="Unassembled WGS sequence"/>
</dbReference>
<dbReference type="Gene3D" id="3.10.180.10">
    <property type="entry name" value="2,3-Dihydroxybiphenyl 1,2-Dioxygenase, domain 1"/>
    <property type="match status" value="1"/>
</dbReference>
<dbReference type="AlphaFoldDB" id="A0A7K1FSP6"/>
<dbReference type="SUPFAM" id="SSF54593">
    <property type="entry name" value="Glyoxalase/Bleomycin resistance protein/Dihydroxybiphenyl dioxygenase"/>
    <property type="match status" value="1"/>
</dbReference>
<accession>A0A7K1FSP6</accession>
<sequence>MDTTPKVTLAAMNMEAADPVRLAEFWAGAVGGVLSPGPEGCMILNSDAPGGLPMFFQPLGEGRPERQIHHLDLTVPWGTRESEVQRIVGLGAERKWDVLDEVPWIQWTTLTDPEGNLFCLGEHPPAG</sequence>
<reference evidence="2 3" key="1">
    <citation type="submission" date="2019-11" db="EMBL/GenBank/DDBJ databases">
        <authorList>
            <person name="Jiang L.-Q."/>
        </authorList>
    </citation>
    <scope>NUCLEOTIDE SEQUENCE [LARGE SCALE GENOMIC DNA]</scope>
    <source>
        <strain evidence="2 3">YIM 132087</strain>
    </source>
</reference>
<gene>
    <name evidence="2" type="ORF">GIS00_19885</name>
</gene>
<evidence type="ECO:0000313" key="2">
    <source>
        <dbReference type="EMBL" id="MTD16203.1"/>
    </source>
</evidence>
<proteinExistence type="predicted"/>
<dbReference type="PANTHER" id="PTHR35908">
    <property type="entry name" value="HYPOTHETICAL FUSION PROTEIN"/>
    <property type="match status" value="1"/>
</dbReference>
<dbReference type="CDD" id="cd06587">
    <property type="entry name" value="VOC"/>
    <property type="match status" value="1"/>
</dbReference>
<dbReference type="InterPro" id="IPR029068">
    <property type="entry name" value="Glyas_Bleomycin-R_OHBP_Dase"/>
</dbReference>
<evidence type="ECO:0000259" key="1">
    <source>
        <dbReference type="Pfam" id="PF18029"/>
    </source>
</evidence>
<organism evidence="2 3">
    <name type="scientific">Nakamurella alba</name>
    <dbReference type="NCBI Taxonomy" id="2665158"/>
    <lineage>
        <taxon>Bacteria</taxon>
        <taxon>Bacillati</taxon>
        <taxon>Actinomycetota</taxon>
        <taxon>Actinomycetes</taxon>
        <taxon>Nakamurellales</taxon>
        <taxon>Nakamurellaceae</taxon>
        <taxon>Nakamurella</taxon>
    </lineage>
</organism>
<name>A0A7K1FSP6_9ACTN</name>
<dbReference type="EMBL" id="WLYK01000008">
    <property type="protein sequence ID" value="MTD16203.1"/>
    <property type="molecule type" value="Genomic_DNA"/>
</dbReference>
<dbReference type="RefSeq" id="WP_154770147.1">
    <property type="nucleotide sequence ID" value="NZ_WLYK01000008.1"/>
</dbReference>
<dbReference type="InterPro" id="IPR041581">
    <property type="entry name" value="Glyoxalase_6"/>
</dbReference>
<keyword evidence="3" id="KW-1185">Reference proteome</keyword>
<evidence type="ECO:0000313" key="3">
    <source>
        <dbReference type="Proteomes" id="UP000460221"/>
    </source>
</evidence>
<dbReference type="PANTHER" id="PTHR35908:SF1">
    <property type="entry name" value="CONSERVED PROTEIN"/>
    <property type="match status" value="1"/>
</dbReference>
<feature type="domain" description="Glyoxalase-like" evidence="1">
    <location>
        <begin position="13"/>
        <end position="120"/>
    </location>
</feature>
<dbReference type="Pfam" id="PF18029">
    <property type="entry name" value="Glyoxalase_6"/>
    <property type="match status" value="1"/>
</dbReference>